<organism evidence="1 2">
    <name type="scientific">Kroppenstedtia sanguinis</name>
    <dbReference type="NCBI Taxonomy" id="1380684"/>
    <lineage>
        <taxon>Bacteria</taxon>
        <taxon>Bacillati</taxon>
        <taxon>Bacillota</taxon>
        <taxon>Bacilli</taxon>
        <taxon>Bacillales</taxon>
        <taxon>Thermoactinomycetaceae</taxon>
        <taxon>Kroppenstedtia</taxon>
    </lineage>
</organism>
<dbReference type="EMBL" id="JBHTNU010000001">
    <property type="protein sequence ID" value="MFD1425381.1"/>
    <property type="molecule type" value="Genomic_DNA"/>
</dbReference>
<accession>A0ABW4C5Y3</accession>
<keyword evidence="2" id="KW-1185">Reference proteome</keyword>
<comment type="caution">
    <text evidence="1">The sequence shown here is derived from an EMBL/GenBank/DDBJ whole genome shotgun (WGS) entry which is preliminary data.</text>
</comment>
<protein>
    <submittedName>
        <fullName evidence="1">Uncharacterized protein</fullName>
    </submittedName>
</protein>
<dbReference type="Proteomes" id="UP001597282">
    <property type="component" value="Unassembled WGS sequence"/>
</dbReference>
<proteinExistence type="predicted"/>
<evidence type="ECO:0000313" key="1">
    <source>
        <dbReference type="EMBL" id="MFD1425381.1"/>
    </source>
</evidence>
<sequence length="53" mass="6475">MRRTEKEQRVRIQSAEHGFTDWWDRRDGEIPFGRRGGEDFLRRKDMQKKAVDP</sequence>
<dbReference type="RefSeq" id="WP_380162081.1">
    <property type="nucleotide sequence ID" value="NZ_JBHTNU010000001.1"/>
</dbReference>
<name>A0ABW4C5Y3_9BACL</name>
<reference evidence="2" key="1">
    <citation type="journal article" date="2019" name="Int. J. Syst. Evol. Microbiol.">
        <title>The Global Catalogue of Microorganisms (GCM) 10K type strain sequencing project: providing services to taxonomists for standard genome sequencing and annotation.</title>
        <authorList>
            <consortium name="The Broad Institute Genomics Platform"/>
            <consortium name="The Broad Institute Genome Sequencing Center for Infectious Disease"/>
            <person name="Wu L."/>
            <person name="Ma J."/>
        </authorList>
    </citation>
    <scope>NUCLEOTIDE SEQUENCE [LARGE SCALE GENOMIC DNA]</scope>
    <source>
        <strain evidence="2">S1</strain>
    </source>
</reference>
<evidence type="ECO:0000313" key="2">
    <source>
        <dbReference type="Proteomes" id="UP001597282"/>
    </source>
</evidence>
<gene>
    <name evidence="1" type="ORF">ACFQ4Y_00325</name>
</gene>